<dbReference type="Pfam" id="PF03171">
    <property type="entry name" value="2OG-FeII_Oxy"/>
    <property type="match status" value="1"/>
</dbReference>
<keyword evidence="2 5" id="KW-0479">Metal-binding</keyword>
<dbReference type="InterPro" id="IPR026992">
    <property type="entry name" value="DIOX_N"/>
</dbReference>
<gene>
    <name evidence="8" type="primary">LOC113734263</name>
</gene>
<dbReference type="Pfam" id="PF14226">
    <property type="entry name" value="DIOX_N"/>
    <property type="match status" value="1"/>
</dbReference>
<dbReference type="AlphaFoldDB" id="A0A6P6WMK9"/>
<dbReference type="PANTHER" id="PTHR10209:SF884">
    <property type="entry name" value="1-AMINOCYCLOPROPANE-1-CARBOXYLATE OXIDASE HOMOLOG 1-LIKE"/>
    <property type="match status" value="1"/>
</dbReference>
<comment type="similarity">
    <text evidence="1 5">Belongs to the iron/ascorbate-dependent oxidoreductase family.</text>
</comment>
<evidence type="ECO:0000256" key="4">
    <source>
        <dbReference type="ARBA" id="ARBA00023004"/>
    </source>
</evidence>
<dbReference type="GeneID" id="113734263"/>
<keyword evidence="7" id="KW-1185">Reference proteome</keyword>
<reference evidence="8" key="2">
    <citation type="submission" date="2025-08" db="UniProtKB">
        <authorList>
            <consortium name="RefSeq"/>
        </authorList>
    </citation>
    <scope>IDENTIFICATION</scope>
    <source>
        <tissue evidence="8">Leaves</tissue>
    </source>
</reference>
<evidence type="ECO:0000313" key="7">
    <source>
        <dbReference type="Proteomes" id="UP001652660"/>
    </source>
</evidence>
<dbReference type="GO" id="GO:0002238">
    <property type="term" value="P:response to molecule of fungal origin"/>
    <property type="evidence" value="ECO:0007669"/>
    <property type="project" value="UniProtKB-ARBA"/>
</dbReference>
<dbReference type="InterPro" id="IPR044861">
    <property type="entry name" value="IPNS-like_FE2OG_OXY"/>
</dbReference>
<keyword evidence="4 5" id="KW-0408">Iron</keyword>
<feature type="domain" description="Fe2OG dioxygenase" evidence="6">
    <location>
        <begin position="221"/>
        <end position="322"/>
    </location>
</feature>
<evidence type="ECO:0000313" key="8">
    <source>
        <dbReference type="RefSeq" id="XP_027116495.2"/>
    </source>
</evidence>
<evidence type="ECO:0000256" key="5">
    <source>
        <dbReference type="RuleBase" id="RU003682"/>
    </source>
</evidence>
<dbReference type="InterPro" id="IPR027443">
    <property type="entry name" value="IPNS-like_sf"/>
</dbReference>
<dbReference type="GO" id="GO:0009805">
    <property type="term" value="P:coumarin biosynthetic process"/>
    <property type="evidence" value="ECO:0007669"/>
    <property type="project" value="UniProtKB-ARBA"/>
</dbReference>
<accession>A0A6P6WMK9</accession>
<dbReference type="Gene3D" id="2.60.120.330">
    <property type="entry name" value="B-lactam Antibiotic, Isopenicillin N Synthase, Chain"/>
    <property type="match status" value="1"/>
</dbReference>
<evidence type="ECO:0000256" key="3">
    <source>
        <dbReference type="ARBA" id="ARBA00023002"/>
    </source>
</evidence>
<dbReference type="GO" id="GO:0016706">
    <property type="term" value="F:2-oxoglutarate-dependent dioxygenase activity"/>
    <property type="evidence" value="ECO:0007669"/>
    <property type="project" value="UniProtKB-ARBA"/>
</dbReference>
<name>A0A6P6WMK9_COFAR</name>
<sequence>MVVTSSVGEVQPVVSPDYDREHEFRAFFDSKAGVKGIIDSGATKIPRIFVHDFDKPEDKPCPGNSNLSIPVIDIGGINQDADTRSDTVDKIRAASEEWGLFQVVNHGIPSTVMNKMVDAVRQFHEQDVEIKKLYCTSDPKAMFRYNKGTFDRSQMKKSVAWGDCISCEFDHLPADFPELPGEFRNPMSEYMNCVNTLGMTLFELLSEALGLRKSYLKDIGCAEGLYFVGHYYPPCPEPELTQAAIAHSDLAFLNMLLQDQIGGLQVLYQNEWVDVTPLPGAMVVNFGDMMQLITNDKFKSSKHRVLAKKVGPRISVATFMRPARSEAVTSRMYEPIEELLSDENPAIYKRTTIKDCMAQLYSNLSAGDGSSALLHFRI</sequence>
<dbReference type="InterPro" id="IPR005123">
    <property type="entry name" value="Oxoglu/Fe-dep_dioxygenase_dom"/>
</dbReference>
<evidence type="ECO:0000259" key="6">
    <source>
        <dbReference type="PROSITE" id="PS51471"/>
    </source>
</evidence>
<dbReference type="GO" id="GO:0031418">
    <property type="term" value="F:L-ascorbic acid binding"/>
    <property type="evidence" value="ECO:0007669"/>
    <property type="project" value="UniProtKB-KW"/>
</dbReference>
<reference evidence="7" key="1">
    <citation type="journal article" date="2025" name="Foods">
        <title>Unveiling the Microbial Signatures of Arabica Coffee Cherries: Insights into Ripeness Specific Diversity, Functional Traits, and Implications for Quality and Safety.</title>
        <authorList>
            <consortium name="RefSeq"/>
            <person name="Tenea G.N."/>
            <person name="Cifuentes V."/>
            <person name="Reyes P."/>
            <person name="Cevallos-Vallejos M."/>
        </authorList>
    </citation>
    <scope>NUCLEOTIDE SEQUENCE [LARGE SCALE GENOMIC DNA]</scope>
</reference>
<organism evidence="7 8">
    <name type="scientific">Coffea arabica</name>
    <name type="common">Arabian coffee</name>
    <dbReference type="NCBI Taxonomy" id="13443"/>
    <lineage>
        <taxon>Eukaryota</taxon>
        <taxon>Viridiplantae</taxon>
        <taxon>Streptophyta</taxon>
        <taxon>Embryophyta</taxon>
        <taxon>Tracheophyta</taxon>
        <taxon>Spermatophyta</taxon>
        <taxon>Magnoliopsida</taxon>
        <taxon>eudicotyledons</taxon>
        <taxon>Gunneridae</taxon>
        <taxon>Pentapetalae</taxon>
        <taxon>asterids</taxon>
        <taxon>lamiids</taxon>
        <taxon>Gentianales</taxon>
        <taxon>Rubiaceae</taxon>
        <taxon>Ixoroideae</taxon>
        <taxon>Gardenieae complex</taxon>
        <taxon>Bertiereae - Coffeeae clade</taxon>
        <taxon>Coffeeae</taxon>
        <taxon>Coffea</taxon>
    </lineage>
</organism>
<dbReference type="Proteomes" id="UP001652660">
    <property type="component" value="Chromosome 3c"/>
</dbReference>
<keyword evidence="3 5" id="KW-0560">Oxidoreductase</keyword>
<dbReference type="PROSITE" id="PS51471">
    <property type="entry name" value="FE2OG_OXY"/>
    <property type="match status" value="1"/>
</dbReference>
<dbReference type="PANTHER" id="PTHR10209">
    <property type="entry name" value="OXIDOREDUCTASE, 2OG-FE II OXYGENASE FAMILY PROTEIN"/>
    <property type="match status" value="1"/>
</dbReference>
<protein>
    <submittedName>
        <fullName evidence="8">Deacetoxyvindoline 4-hydroxylase-like</fullName>
    </submittedName>
</protein>
<dbReference type="GO" id="GO:0046872">
    <property type="term" value="F:metal ion binding"/>
    <property type="evidence" value="ECO:0007669"/>
    <property type="project" value="UniProtKB-KW"/>
</dbReference>
<evidence type="ECO:0000256" key="1">
    <source>
        <dbReference type="ARBA" id="ARBA00008056"/>
    </source>
</evidence>
<proteinExistence type="inferred from homology"/>
<evidence type="ECO:0000256" key="2">
    <source>
        <dbReference type="ARBA" id="ARBA00022723"/>
    </source>
</evidence>
<dbReference type="SUPFAM" id="SSF51197">
    <property type="entry name" value="Clavaminate synthase-like"/>
    <property type="match status" value="1"/>
</dbReference>
<dbReference type="RefSeq" id="XP_027116495.2">
    <property type="nucleotide sequence ID" value="XM_027260694.2"/>
</dbReference>